<dbReference type="PANTHER" id="PTHR24055">
    <property type="entry name" value="MITOGEN-ACTIVATED PROTEIN KINASE"/>
    <property type="match status" value="1"/>
</dbReference>
<dbReference type="InterPro" id="IPR011009">
    <property type="entry name" value="Kinase-like_dom_sf"/>
</dbReference>
<dbReference type="PROSITE" id="PS50089">
    <property type="entry name" value="ZF_RING_2"/>
    <property type="match status" value="1"/>
</dbReference>
<gene>
    <name evidence="10" type="ORF">VSP0166_LOCUS10820</name>
</gene>
<dbReference type="InterPro" id="IPR001841">
    <property type="entry name" value="Znf_RING"/>
</dbReference>
<evidence type="ECO:0000259" key="8">
    <source>
        <dbReference type="PROSITE" id="PS50011"/>
    </source>
</evidence>
<keyword evidence="1" id="KW-0479">Metal-binding</keyword>
<dbReference type="SUPFAM" id="SSF57850">
    <property type="entry name" value="RING/U-box"/>
    <property type="match status" value="1"/>
</dbReference>
<dbReference type="PROSITE" id="PS50011">
    <property type="entry name" value="PROTEIN_KINASE_DOM"/>
    <property type="match status" value="1"/>
</dbReference>
<evidence type="ECO:0008006" key="11">
    <source>
        <dbReference type="Google" id="ProtNLM"/>
    </source>
</evidence>
<sequence length="701" mass="79923">MDLGSSYVDEVDNSMEFELVEDSSEESVENEDAMSSSFYVGLELPDPEDTTQDIFTCSGCYTKMDRVMMLVTNAGVCDHHFCMSCIDQFRERAGSEKFNCPSCGQAVISVCENRYAIELASVLQQNQITPVQLEELERQNQNLQQELAQQRREMEYLDQRRKEEKEKLRRSLNSEREQNNQLSQQMENILASHSEYKTRSESLIHELEQKIAATKQSAEIQLQNLDKERENLLRMQQDQKQQSSGAISALQEKIQAMEKKIKVNNVLQKNLERMCQKTISELHEREGEVKNVRARMKKESVQRTKSQPDSIIDSLSRSVTGLIWTNETEQNKIDLVKSISLYDIREIRGNRKDGRVRKAVTHTGGSMVALKRVNFDVSVLPDQSVLGTLGSFWRSKSEQDIQTERLRRLEAQTEAFREAMLLFKLNSDYLLPLNGVVKTNEPGMFYLELPFIEFDLDYAMEYRGGSLTRETICNIIYQLLLGVYYMHSGNIVHRHLSPATILTNDIQRIYIGGTSFAISIESPPPFPAVPCQHVDCIAPELLYMSSEQQPSSAWKPIDMWAVGTILGFLLRQQPLFRASQTSEVLTSILSVSDCTLDEENELVSKFYPLKKAFSTLKQGSYPQKSLRDKFPSDSSSSAIDLCSKLLRFHPSERLTAEEALRHPFFNSISANKVPAACTVGFECKDEDVPAFAEQYCPSVFC</sequence>
<reference evidence="10" key="1">
    <citation type="submission" date="2021-01" db="EMBL/GenBank/DDBJ databases">
        <authorList>
            <person name="Corre E."/>
            <person name="Pelletier E."/>
            <person name="Niang G."/>
            <person name="Scheremetjew M."/>
            <person name="Finn R."/>
            <person name="Kale V."/>
            <person name="Holt S."/>
            <person name="Cochrane G."/>
            <person name="Meng A."/>
            <person name="Brown T."/>
            <person name="Cohen L."/>
        </authorList>
    </citation>
    <scope>NUCLEOTIDE SEQUENCE</scope>
    <source>
        <strain evidence="10">DIVA3 518/3/11/1/6</strain>
    </source>
</reference>
<feature type="domain" description="RING-type" evidence="9">
    <location>
        <begin position="57"/>
        <end position="103"/>
    </location>
</feature>
<evidence type="ECO:0000259" key="9">
    <source>
        <dbReference type="PROSITE" id="PS50089"/>
    </source>
</evidence>
<evidence type="ECO:0000313" key="10">
    <source>
        <dbReference type="EMBL" id="CAE2225195.1"/>
    </source>
</evidence>
<dbReference type="GO" id="GO:0008270">
    <property type="term" value="F:zinc ion binding"/>
    <property type="evidence" value="ECO:0007669"/>
    <property type="project" value="UniProtKB-KW"/>
</dbReference>
<evidence type="ECO:0000256" key="7">
    <source>
        <dbReference type="SAM" id="MobiDB-lite"/>
    </source>
</evidence>
<keyword evidence="3 6" id="KW-0863">Zinc-finger</keyword>
<dbReference type="Gene3D" id="3.30.200.20">
    <property type="entry name" value="Phosphorylase Kinase, domain 1"/>
    <property type="match status" value="1"/>
</dbReference>
<evidence type="ECO:0000256" key="6">
    <source>
        <dbReference type="PROSITE-ProRule" id="PRU00175"/>
    </source>
</evidence>
<feature type="region of interest" description="Disordered" evidence="7">
    <location>
        <begin position="159"/>
        <end position="182"/>
    </location>
</feature>
<evidence type="ECO:0000256" key="2">
    <source>
        <dbReference type="ARBA" id="ARBA00022741"/>
    </source>
</evidence>
<organism evidence="10">
    <name type="scientific">Vannella robusta</name>
    <dbReference type="NCBI Taxonomy" id="1487602"/>
    <lineage>
        <taxon>Eukaryota</taxon>
        <taxon>Amoebozoa</taxon>
        <taxon>Discosea</taxon>
        <taxon>Flabellinia</taxon>
        <taxon>Vannellidae</taxon>
        <taxon>Vannella</taxon>
    </lineage>
</organism>
<evidence type="ECO:0000256" key="4">
    <source>
        <dbReference type="ARBA" id="ARBA00022833"/>
    </source>
</evidence>
<evidence type="ECO:0000256" key="5">
    <source>
        <dbReference type="ARBA" id="ARBA00022840"/>
    </source>
</evidence>
<dbReference type="GO" id="GO:0004672">
    <property type="term" value="F:protein kinase activity"/>
    <property type="evidence" value="ECO:0007669"/>
    <property type="project" value="InterPro"/>
</dbReference>
<name>A0A7S4ICL6_9EUKA</name>
<dbReference type="SMART" id="SM00220">
    <property type="entry name" value="S_TKc"/>
    <property type="match status" value="1"/>
</dbReference>
<feature type="domain" description="Protein kinase" evidence="8">
    <location>
        <begin position="342"/>
        <end position="665"/>
    </location>
</feature>
<dbReference type="AlphaFoldDB" id="A0A7S4ICL6"/>
<dbReference type="InterPro" id="IPR013083">
    <property type="entry name" value="Znf_RING/FYVE/PHD"/>
</dbReference>
<dbReference type="Gene3D" id="1.10.510.10">
    <property type="entry name" value="Transferase(Phosphotransferase) domain 1"/>
    <property type="match status" value="1"/>
</dbReference>
<dbReference type="InterPro" id="IPR050117">
    <property type="entry name" value="MAPK"/>
</dbReference>
<evidence type="ECO:0000256" key="3">
    <source>
        <dbReference type="ARBA" id="ARBA00022771"/>
    </source>
</evidence>
<keyword evidence="5" id="KW-0067">ATP-binding</keyword>
<dbReference type="Gene3D" id="3.30.40.10">
    <property type="entry name" value="Zinc/RING finger domain, C3HC4 (zinc finger)"/>
    <property type="match status" value="1"/>
</dbReference>
<dbReference type="EMBL" id="HBKP01015263">
    <property type="protein sequence ID" value="CAE2225195.1"/>
    <property type="molecule type" value="Transcribed_RNA"/>
</dbReference>
<dbReference type="GO" id="GO:0005524">
    <property type="term" value="F:ATP binding"/>
    <property type="evidence" value="ECO:0007669"/>
    <property type="project" value="UniProtKB-KW"/>
</dbReference>
<dbReference type="Pfam" id="PF00069">
    <property type="entry name" value="Pkinase"/>
    <property type="match status" value="1"/>
</dbReference>
<dbReference type="InterPro" id="IPR017907">
    <property type="entry name" value="Znf_RING_CS"/>
</dbReference>
<protein>
    <recommendedName>
        <fullName evidence="11">Protein kinase domain-containing protein</fullName>
    </recommendedName>
</protein>
<dbReference type="InterPro" id="IPR000719">
    <property type="entry name" value="Prot_kinase_dom"/>
</dbReference>
<feature type="compositionally biased region" description="Basic and acidic residues" evidence="7">
    <location>
        <begin position="159"/>
        <end position="178"/>
    </location>
</feature>
<keyword evidence="4" id="KW-0862">Zinc</keyword>
<dbReference type="PROSITE" id="PS00518">
    <property type="entry name" value="ZF_RING_1"/>
    <property type="match status" value="1"/>
</dbReference>
<proteinExistence type="predicted"/>
<accession>A0A7S4ICL6</accession>
<keyword evidence="2" id="KW-0547">Nucleotide-binding</keyword>
<dbReference type="SUPFAM" id="SSF56112">
    <property type="entry name" value="Protein kinase-like (PK-like)"/>
    <property type="match status" value="1"/>
</dbReference>
<evidence type="ECO:0000256" key="1">
    <source>
        <dbReference type="ARBA" id="ARBA00022723"/>
    </source>
</evidence>